<dbReference type="EnsemblMetazoa" id="AMEM010448-RA">
    <property type="protein sequence ID" value="AMEM010448-PA"/>
    <property type="gene ID" value="AMEM010448"/>
</dbReference>
<keyword evidence="2" id="KW-1185">Reference proteome</keyword>
<dbReference type="AlphaFoldDB" id="A0A182V822"/>
<reference evidence="1" key="1">
    <citation type="submission" date="2020-05" db="UniProtKB">
        <authorList>
            <consortium name="EnsemblMetazoa"/>
        </authorList>
    </citation>
    <scope>IDENTIFICATION</scope>
    <source>
        <strain evidence="1">MAF</strain>
    </source>
</reference>
<accession>A0A182V822</accession>
<dbReference type="VEuPathDB" id="VectorBase:AMEM010448"/>
<dbReference type="Proteomes" id="UP000075903">
    <property type="component" value="Unassembled WGS sequence"/>
</dbReference>
<sequence length="515" mass="56106">MYWNRSLTSLGASMLSYSFGLNSFSSTSFFAGSFSSSDMLALLSETSLRMLAISCLSFRAEVTSCSSHCRQTRCILGSFLPCSRTMPRVSTSVHRLMNSVWSTACMLRLVQIALYTSYSLPTVMSLFLPCFSISISEQMRIFCCSGKPSSRSLPSVWDAPYTCFSTVITWPMLTTVGAPDEPVLRSSFFALSTSRRAMNRARRISPEVEATLAASSPRAASGKRDSELDSSRLAFSMVTICCFVYGRNCISCGFSSQRACSRASSRSILRSTVESTFLRLQDLLDEVFLQQQSPHAPVDPGARVAPRHDFTDAALLQHSLGRIVQVGKVYRHRMKPRQLARIISGSSSRPKSLIACAVLNDESGNHTWPACWNVFASESRLAGSAGMVTSTVRVSTAITPTGMPPSLARPVTTVWAHGSIISANVPRSKKPVSQSDGLAGLYRPASIQRGSYGALVGVKSIIRSIGSLGDTIGRMPPRAFGMYDSQCRIVYTPSRSSVSVLCVTPLLYMIWMPPS</sequence>
<protein>
    <submittedName>
        <fullName evidence="1">Uncharacterized protein</fullName>
    </submittedName>
</protein>
<evidence type="ECO:0000313" key="2">
    <source>
        <dbReference type="Proteomes" id="UP000075903"/>
    </source>
</evidence>
<organism evidence="1 2">
    <name type="scientific">Anopheles merus</name>
    <name type="common">Mosquito</name>
    <dbReference type="NCBI Taxonomy" id="30066"/>
    <lineage>
        <taxon>Eukaryota</taxon>
        <taxon>Metazoa</taxon>
        <taxon>Ecdysozoa</taxon>
        <taxon>Arthropoda</taxon>
        <taxon>Hexapoda</taxon>
        <taxon>Insecta</taxon>
        <taxon>Pterygota</taxon>
        <taxon>Neoptera</taxon>
        <taxon>Endopterygota</taxon>
        <taxon>Diptera</taxon>
        <taxon>Nematocera</taxon>
        <taxon>Culicoidea</taxon>
        <taxon>Culicidae</taxon>
        <taxon>Anophelinae</taxon>
        <taxon>Anopheles</taxon>
    </lineage>
</organism>
<evidence type="ECO:0000313" key="1">
    <source>
        <dbReference type="EnsemblMetazoa" id="AMEM010448-PA"/>
    </source>
</evidence>
<proteinExistence type="predicted"/>
<name>A0A182V822_ANOME</name>